<accession>A0A948X211</accession>
<gene>
    <name evidence="6" type="ORF">H9847_09060</name>
</gene>
<dbReference type="SMART" id="SM00825">
    <property type="entry name" value="PKS_KS"/>
    <property type="match status" value="1"/>
</dbReference>
<dbReference type="InterPro" id="IPR018201">
    <property type="entry name" value="Ketoacyl_synth_AS"/>
</dbReference>
<evidence type="ECO:0000259" key="5">
    <source>
        <dbReference type="PROSITE" id="PS52004"/>
    </source>
</evidence>
<name>A0A948X211_9GAMM</name>
<evidence type="ECO:0000313" key="7">
    <source>
        <dbReference type="Proteomes" id="UP000733611"/>
    </source>
</evidence>
<sequence length="388" mass="41148">MKSYACHCALGRTRAQIAQNLQALHAPYMYERAGFLPTGKLMLGGVDGPLPSIAPELAAHNSRNNQLLLSCLQEIAADITSTIDQVGKDRFGIVMGTSTSGLDEADHKVSAPSFARWRYPMQELGDPSRFLQLYLQTTGPAYTVSTACSSSSRAVISGMRMLQSGLCDAVLCGGADTLCRMPINGFKALELVSDELCAPFASERKGITIGEGAGLILITRDRTQGLSLVGSGESSDAYHVSAPEPEGKGAEAAMRMALEQAGLSPCDIAYVNLHGTASVMNDKAEATVMQRVFGTKTPCSSTKYLTGHTLGASGIVELCLCALTLEENLPLVPQDFSLNHLDPALPEFGLITTTGQHLQNEFVMTNAFAFGGNNTSLILRLGGAHELS</sequence>
<dbReference type="PANTHER" id="PTHR11712">
    <property type="entry name" value="POLYKETIDE SYNTHASE-RELATED"/>
    <property type="match status" value="1"/>
</dbReference>
<dbReference type="PANTHER" id="PTHR11712:SF320">
    <property type="entry name" value="BETA-KETOACYL SYNTHASE"/>
    <property type="match status" value="1"/>
</dbReference>
<dbReference type="GO" id="GO:0005829">
    <property type="term" value="C:cytosol"/>
    <property type="evidence" value="ECO:0007669"/>
    <property type="project" value="TreeGrafter"/>
</dbReference>
<dbReference type="InterPro" id="IPR020841">
    <property type="entry name" value="PKS_Beta-ketoAc_synthase_dom"/>
</dbReference>
<proteinExistence type="inferred from homology"/>
<dbReference type="Pfam" id="PF00109">
    <property type="entry name" value="ketoacyl-synt"/>
    <property type="match status" value="1"/>
</dbReference>
<protein>
    <submittedName>
        <fullName evidence="6">Beta-ketoacyl-ACP synthase</fullName>
        <ecNumber evidence="6">2.3.1.179</ecNumber>
    </submittedName>
</protein>
<dbReference type="GO" id="GO:0004315">
    <property type="term" value="F:3-oxoacyl-[acyl-carrier-protein] synthase activity"/>
    <property type="evidence" value="ECO:0007669"/>
    <property type="project" value="UniProtKB-EC"/>
</dbReference>
<evidence type="ECO:0000256" key="1">
    <source>
        <dbReference type="ARBA" id="ARBA00005194"/>
    </source>
</evidence>
<dbReference type="PROSITE" id="PS52004">
    <property type="entry name" value="KS3_2"/>
    <property type="match status" value="1"/>
</dbReference>
<dbReference type="CDD" id="cd00834">
    <property type="entry name" value="KAS_I_II"/>
    <property type="match status" value="1"/>
</dbReference>
<dbReference type="InterPro" id="IPR014030">
    <property type="entry name" value="Ketoacyl_synth_N"/>
</dbReference>
<reference evidence="6" key="1">
    <citation type="journal article" date="2021" name="PeerJ">
        <title>Extensive microbial diversity within the chicken gut microbiome revealed by metagenomics and culture.</title>
        <authorList>
            <person name="Gilroy R."/>
            <person name="Ravi A."/>
            <person name="Getino M."/>
            <person name="Pursley I."/>
            <person name="Horton D.L."/>
            <person name="Alikhan N.F."/>
            <person name="Baker D."/>
            <person name="Gharbi K."/>
            <person name="Hall N."/>
            <person name="Watson M."/>
            <person name="Adriaenssens E.M."/>
            <person name="Foster-Nyarko E."/>
            <person name="Jarju S."/>
            <person name="Secka A."/>
            <person name="Antonio M."/>
            <person name="Oren A."/>
            <person name="Chaudhuri R.R."/>
            <person name="La Ragione R."/>
            <person name="Hildebrand F."/>
            <person name="Pallen M.J."/>
        </authorList>
    </citation>
    <scope>NUCLEOTIDE SEQUENCE</scope>
    <source>
        <strain evidence="6">378</strain>
    </source>
</reference>
<dbReference type="Pfam" id="PF02801">
    <property type="entry name" value="Ketoacyl-synt_C"/>
    <property type="match status" value="1"/>
</dbReference>
<dbReference type="EMBL" id="JAHLFE010000186">
    <property type="protein sequence ID" value="MBU3844991.1"/>
    <property type="molecule type" value="Genomic_DNA"/>
</dbReference>
<feature type="domain" description="Ketosynthase family 3 (KS3)" evidence="5">
    <location>
        <begin position="1"/>
        <end position="381"/>
    </location>
</feature>
<evidence type="ECO:0000256" key="4">
    <source>
        <dbReference type="RuleBase" id="RU003694"/>
    </source>
</evidence>
<dbReference type="InterPro" id="IPR014031">
    <property type="entry name" value="Ketoacyl_synth_C"/>
</dbReference>
<comment type="similarity">
    <text evidence="2 4">Belongs to the thiolase-like superfamily. Beta-ketoacyl-ACP synthases family.</text>
</comment>
<keyword evidence="3 4" id="KW-0808">Transferase</keyword>
<reference evidence="6" key="2">
    <citation type="submission" date="2021-04" db="EMBL/GenBank/DDBJ databases">
        <authorList>
            <person name="Gilroy R."/>
        </authorList>
    </citation>
    <scope>NUCLEOTIDE SEQUENCE</scope>
    <source>
        <strain evidence="6">378</strain>
    </source>
</reference>
<evidence type="ECO:0000313" key="6">
    <source>
        <dbReference type="EMBL" id="MBU3844991.1"/>
    </source>
</evidence>
<dbReference type="EC" id="2.3.1.179" evidence="6"/>
<dbReference type="InterPro" id="IPR016039">
    <property type="entry name" value="Thiolase-like"/>
</dbReference>
<dbReference type="PROSITE" id="PS00606">
    <property type="entry name" value="KS3_1"/>
    <property type="match status" value="1"/>
</dbReference>
<dbReference type="SUPFAM" id="SSF53901">
    <property type="entry name" value="Thiolase-like"/>
    <property type="match status" value="1"/>
</dbReference>
<evidence type="ECO:0000256" key="3">
    <source>
        <dbReference type="ARBA" id="ARBA00022679"/>
    </source>
</evidence>
<dbReference type="AlphaFoldDB" id="A0A948X211"/>
<keyword evidence="6" id="KW-0012">Acyltransferase</keyword>
<comment type="pathway">
    <text evidence="1">Lipid metabolism; fatty acid biosynthesis.</text>
</comment>
<evidence type="ECO:0000256" key="2">
    <source>
        <dbReference type="ARBA" id="ARBA00008467"/>
    </source>
</evidence>
<dbReference type="Proteomes" id="UP000733611">
    <property type="component" value="Unassembled WGS sequence"/>
</dbReference>
<dbReference type="Gene3D" id="3.40.47.10">
    <property type="match status" value="1"/>
</dbReference>
<dbReference type="NCBIfam" id="NF006618">
    <property type="entry name" value="PRK09185.1"/>
    <property type="match status" value="1"/>
</dbReference>
<comment type="caution">
    <text evidence="6">The sequence shown here is derived from an EMBL/GenBank/DDBJ whole genome shotgun (WGS) entry which is preliminary data.</text>
</comment>
<dbReference type="GO" id="GO:0006633">
    <property type="term" value="P:fatty acid biosynthetic process"/>
    <property type="evidence" value="ECO:0007669"/>
    <property type="project" value="InterPro"/>
</dbReference>
<organism evidence="6 7">
    <name type="scientific">Candidatus Anaerobiospirillum pullicola</name>
    <dbReference type="NCBI Taxonomy" id="2838451"/>
    <lineage>
        <taxon>Bacteria</taxon>
        <taxon>Pseudomonadati</taxon>
        <taxon>Pseudomonadota</taxon>
        <taxon>Gammaproteobacteria</taxon>
        <taxon>Aeromonadales</taxon>
        <taxon>Succinivibrionaceae</taxon>
        <taxon>Anaerobiospirillum</taxon>
    </lineage>
</organism>
<dbReference type="InterPro" id="IPR000794">
    <property type="entry name" value="Beta-ketoacyl_synthase"/>
</dbReference>